<accession>A0ABW1YCH1</accession>
<evidence type="ECO:0008006" key="3">
    <source>
        <dbReference type="Google" id="ProtNLM"/>
    </source>
</evidence>
<comment type="caution">
    <text evidence="1">The sequence shown here is derived from an EMBL/GenBank/DDBJ whole genome shotgun (WGS) entry which is preliminary data.</text>
</comment>
<name>A0ABW1YCH1_9DEIO</name>
<gene>
    <name evidence="1" type="ORF">ACFP81_06410</name>
</gene>
<sequence length="105" mass="11659">MRGILTPYADEQVQIYQTALSEPDALGQFDEVSTLTAERAAHVQPLGSDAAARMGLEGEIVRLRVRFAPPVLISVGDLLRARGRDWRVIRLEPWQSFTTVIVEAV</sequence>
<proteinExistence type="predicted"/>
<evidence type="ECO:0000313" key="1">
    <source>
        <dbReference type="EMBL" id="MFC6591678.1"/>
    </source>
</evidence>
<dbReference type="EMBL" id="JBHSWD010000001">
    <property type="protein sequence ID" value="MFC6591678.1"/>
    <property type="molecule type" value="Genomic_DNA"/>
</dbReference>
<reference evidence="2" key="1">
    <citation type="journal article" date="2019" name="Int. J. Syst. Evol. Microbiol.">
        <title>The Global Catalogue of Microorganisms (GCM) 10K type strain sequencing project: providing services to taxonomists for standard genome sequencing and annotation.</title>
        <authorList>
            <consortium name="The Broad Institute Genomics Platform"/>
            <consortium name="The Broad Institute Genome Sequencing Center for Infectious Disease"/>
            <person name="Wu L."/>
            <person name="Ma J."/>
        </authorList>
    </citation>
    <scope>NUCLEOTIDE SEQUENCE [LARGE SCALE GENOMIC DNA]</scope>
    <source>
        <strain evidence="2">CGMCC 1.15772</strain>
    </source>
</reference>
<organism evidence="1 2">
    <name type="scientific">Deinococcus lacus</name>
    <dbReference type="NCBI Taxonomy" id="392561"/>
    <lineage>
        <taxon>Bacteria</taxon>
        <taxon>Thermotogati</taxon>
        <taxon>Deinococcota</taxon>
        <taxon>Deinococci</taxon>
        <taxon>Deinococcales</taxon>
        <taxon>Deinococcaceae</taxon>
        <taxon>Deinococcus</taxon>
    </lineage>
</organism>
<protein>
    <recommendedName>
        <fullName evidence="3">Phage head-tail adaptor</fullName>
    </recommendedName>
</protein>
<dbReference type="RefSeq" id="WP_380082684.1">
    <property type="nucleotide sequence ID" value="NZ_JBHSWD010000001.1"/>
</dbReference>
<evidence type="ECO:0000313" key="2">
    <source>
        <dbReference type="Proteomes" id="UP001596297"/>
    </source>
</evidence>
<keyword evidence="2" id="KW-1185">Reference proteome</keyword>
<dbReference type="Proteomes" id="UP001596297">
    <property type="component" value="Unassembled WGS sequence"/>
</dbReference>